<dbReference type="PANTHER" id="PTHR30244">
    <property type="entry name" value="TRANSAMINASE"/>
    <property type="match status" value="1"/>
</dbReference>
<dbReference type="Gene3D" id="3.40.640.10">
    <property type="entry name" value="Type I PLP-dependent aspartate aminotransferase-like (Major domain)"/>
    <property type="match status" value="1"/>
</dbReference>
<dbReference type="CDD" id="cd00616">
    <property type="entry name" value="AHBA_syn"/>
    <property type="match status" value="1"/>
</dbReference>
<keyword evidence="6" id="KW-0808">Transferase</keyword>
<organism evidence="6 7">
    <name type="scientific">Helicobacter aurati</name>
    <dbReference type="NCBI Taxonomy" id="137778"/>
    <lineage>
        <taxon>Bacteria</taxon>
        <taxon>Pseudomonadati</taxon>
        <taxon>Campylobacterota</taxon>
        <taxon>Epsilonproteobacteria</taxon>
        <taxon>Campylobacterales</taxon>
        <taxon>Helicobacteraceae</taxon>
        <taxon>Helicobacter</taxon>
    </lineage>
</organism>
<dbReference type="SUPFAM" id="SSF53383">
    <property type="entry name" value="PLP-dependent transferases"/>
    <property type="match status" value="1"/>
</dbReference>
<evidence type="ECO:0000313" key="7">
    <source>
        <dbReference type="Proteomes" id="UP000256424"/>
    </source>
</evidence>
<reference evidence="6 7" key="1">
    <citation type="submission" date="2018-04" db="EMBL/GenBank/DDBJ databases">
        <title>Novel Campyloabacter and Helicobacter Species and Strains.</title>
        <authorList>
            <person name="Mannion A.J."/>
            <person name="Shen Z."/>
            <person name="Fox J.G."/>
        </authorList>
    </citation>
    <scope>NUCLEOTIDE SEQUENCE [LARGE SCALE GENOMIC DNA]</scope>
    <source>
        <strain evidence="6 7">MIT 97-5075</strain>
    </source>
</reference>
<dbReference type="InterPro" id="IPR015421">
    <property type="entry name" value="PyrdxlP-dep_Trfase_major"/>
</dbReference>
<proteinExistence type="inferred from homology"/>
<evidence type="ECO:0000256" key="2">
    <source>
        <dbReference type="ARBA" id="ARBA00037999"/>
    </source>
</evidence>
<feature type="modified residue" description="N6-(pyridoxal phosphate)lysine" evidence="4">
    <location>
        <position position="183"/>
    </location>
</feature>
<evidence type="ECO:0000256" key="1">
    <source>
        <dbReference type="ARBA" id="ARBA00022898"/>
    </source>
</evidence>
<dbReference type="InterPro" id="IPR015424">
    <property type="entry name" value="PyrdxlP-dep_Trfase"/>
</dbReference>
<dbReference type="Proteomes" id="UP000256424">
    <property type="component" value="Unassembled WGS sequence"/>
</dbReference>
<evidence type="ECO:0000313" key="6">
    <source>
        <dbReference type="EMBL" id="RDU70731.1"/>
    </source>
</evidence>
<dbReference type="AlphaFoldDB" id="A0A3D8J1T8"/>
<dbReference type="OrthoDB" id="9766188at2"/>
<name>A0A3D8J1T8_9HELI</name>
<evidence type="ECO:0000256" key="3">
    <source>
        <dbReference type="PIRSR" id="PIRSR000390-1"/>
    </source>
</evidence>
<dbReference type="PANTHER" id="PTHR30244:SF9">
    <property type="entry name" value="PROTEIN RV3402C"/>
    <property type="match status" value="1"/>
</dbReference>
<keyword evidence="7" id="KW-1185">Reference proteome</keyword>
<dbReference type="Pfam" id="PF01041">
    <property type="entry name" value="DegT_DnrJ_EryC1"/>
    <property type="match status" value="1"/>
</dbReference>
<dbReference type="GO" id="GO:0000271">
    <property type="term" value="P:polysaccharide biosynthetic process"/>
    <property type="evidence" value="ECO:0007669"/>
    <property type="project" value="TreeGrafter"/>
</dbReference>
<dbReference type="PIRSF" id="PIRSF000390">
    <property type="entry name" value="PLP_StrS"/>
    <property type="match status" value="1"/>
</dbReference>
<dbReference type="RefSeq" id="WP_104762285.1">
    <property type="nucleotide sequence ID" value="NZ_FZPM01000003.1"/>
</dbReference>
<dbReference type="EMBL" id="NXLW01000017">
    <property type="protein sequence ID" value="RDU70731.1"/>
    <property type="molecule type" value="Genomic_DNA"/>
</dbReference>
<dbReference type="GO" id="GO:0030170">
    <property type="term" value="F:pyridoxal phosphate binding"/>
    <property type="evidence" value="ECO:0007669"/>
    <property type="project" value="TreeGrafter"/>
</dbReference>
<gene>
    <name evidence="6" type="ORF">CQA66_07785</name>
</gene>
<dbReference type="GO" id="GO:0008483">
    <property type="term" value="F:transaminase activity"/>
    <property type="evidence" value="ECO:0007669"/>
    <property type="project" value="UniProtKB-KW"/>
</dbReference>
<accession>A0A3D8J1T8</accession>
<sequence length="359" mass="41016">MIAVNKPYLPNPKKYQNYCERIWKSNYLTNFGPLSLELEHKLCEYLGVPYILLVSNGTLALQIAYKLAGLNRGDKVLTTPFSFAATTNTLVWEGLEPVFCDIESQSFCIDTQLMSNMLTEEIKAILPVHVFGNPCEVEIIESLAAKHRFKLIYDAAHAFGVKYKDRSILSFGDMATLSFHATKLFHTVEGGAIIVRDSALIAEGKEMINFGLKNNFPHSLGINAKLSEFHAAMGLCVLEDMPFIMEDRERIWEYYYTKLRNYFSMQYLHAKATNNYHYFCILFKSTSLLDAALQALEEQQIFPRRYFYPSLHSLSFLSFESNCPVSSDIASRILCLPIFVGLQQEEQDRIIKILLPFAK</sequence>
<keyword evidence="1 4" id="KW-0663">Pyridoxal phosphate</keyword>
<comment type="similarity">
    <text evidence="2 5">Belongs to the DegT/DnrJ/EryC1 family.</text>
</comment>
<evidence type="ECO:0000256" key="5">
    <source>
        <dbReference type="RuleBase" id="RU004508"/>
    </source>
</evidence>
<protein>
    <submittedName>
        <fullName evidence="6">DegT/DnrJ/EryC1/StrS family aminotransferase</fullName>
    </submittedName>
</protein>
<keyword evidence="6" id="KW-0032">Aminotransferase</keyword>
<comment type="caution">
    <text evidence="6">The sequence shown here is derived from an EMBL/GenBank/DDBJ whole genome shotgun (WGS) entry which is preliminary data.</text>
</comment>
<dbReference type="InterPro" id="IPR000653">
    <property type="entry name" value="DegT/StrS_aminotransferase"/>
</dbReference>
<feature type="active site" description="Proton acceptor" evidence="3">
    <location>
        <position position="183"/>
    </location>
</feature>
<evidence type="ECO:0000256" key="4">
    <source>
        <dbReference type="PIRSR" id="PIRSR000390-2"/>
    </source>
</evidence>